<sequence length="85" mass="9146">MQRAGPIPFARTVNPAEDSFKMKFSFAFVFVLLAVFSMIGSISAGVCEGKQTKATAKACSLRCGAKNFDEGKCVKDQCVCSKPRS</sequence>
<reference evidence="2" key="2">
    <citation type="submission" date="2020-05" db="UniProtKB">
        <authorList>
            <consortium name="EnsemblMetazoa"/>
        </authorList>
    </citation>
    <scope>IDENTIFICATION</scope>
    <source>
        <strain evidence="2">WRAIR2</strain>
    </source>
</reference>
<evidence type="ECO:0000256" key="1">
    <source>
        <dbReference type="SAM" id="Phobius"/>
    </source>
</evidence>
<keyword evidence="1" id="KW-0472">Membrane</keyword>
<evidence type="ECO:0000313" key="3">
    <source>
        <dbReference type="Proteomes" id="UP000075884"/>
    </source>
</evidence>
<dbReference type="EnsemblMetazoa" id="ADIR008894-RA">
    <property type="protein sequence ID" value="ADIR008894-PA"/>
    <property type="gene ID" value="ADIR008894"/>
</dbReference>
<keyword evidence="1" id="KW-1133">Transmembrane helix</keyword>
<keyword evidence="3" id="KW-1185">Reference proteome</keyword>
<dbReference type="VEuPathDB" id="VectorBase:ADIR008894"/>
<dbReference type="AlphaFoldDB" id="A0A182NMK9"/>
<dbReference type="Proteomes" id="UP000075884">
    <property type="component" value="Unassembled WGS sequence"/>
</dbReference>
<proteinExistence type="predicted"/>
<accession>A0A182NMK9</accession>
<protein>
    <recommendedName>
        <fullName evidence="4">Invertebrate defensins family profile domain-containing protein</fullName>
    </recommendedName>
</protein>
<organism evidence="2 3">
    <name type="scientific">Anopheles dirus</name>
    <dbReference type="NCBI Taxonomy" id="7168"/>
    <lineage>
        <taxon>Eukaryota</taxon>
        <taxon>Metazoa</taxon>
        <taxon>Ecdysozoa</taxon>
        <taxon>Arthropoda</taxon>
        <taxon>Hexapoda</taxon>
        <taxon>Insecta</taxon>
        <taxon>Pterygota</taxon>
        <taxon>Neoptera</taxon>
        <taxon>Endopterygota</taxon>
        <taxon>Diptera</taxon>
        <taxon>Nematocera</taxon>
        <taxon>Culicoidea</taxon>
        <taxon>Culicidae</taxon>
        <taxon>Anophelinae</taxon>
        <taxon>Anopheles</taxon>
    </lineage>
</organism>
<reference evidence="3" key="1">
    <citation type="submission" date="2013-03" db="EMBL/GenBank/DDBJ databases">
        <title>The Genome Sequence of Anopheles dirus WRAIR2.</title>
        <authorList>
            <consortium name="The Broad Institute Genomics Platform"/>
            <person name="Neafsey D.E."/>
            <person name="Walton C."/>
            <person name="Walker B."/>
            <person name="Young S.K."/>
            <person name="Zeng Q."/>
            <person name="Gargeya S."/>
            <person name="Fitzgerald M."/>
            <person name="Haas B."/>
            <person name="Abouelleil A."/>
            <person name="Allen A.W."/>
            <person name="Alvarado L."/>
            <person name="Arachchi H.M."/>
            <person name="Berlin A.M."/>
            <person name="Chapman S.B."/>
            <person name="Gainer-Dewar J."/>
            <person name="Goldberg J."/>
            <person name="Griggs A."/>
            <person name="Gujja S."/>
            <person name="Hansen M."/>
            <person name="Howarth C."/>
            <person name="Imamovic A."/>
            <person name="Ireland A."/>
            <person name="Larimer J."/>
            <person name="McCowan C."/>
            <person name="Murphy C."/>
            <person name="Pearson M."/>
            <person name="Poon T.W."/>
            <person name="Priest M."/>
            <person name="Roberts A."/>
            <person name="Saif S."/>
            <person name="Shea T."/>
            <person name="Sisk P."/>
            <person name="Sykes S."/>
            <person name="Wortman J."/>
            <person name="Nusbaum C."/>
            <person name="Birren B."/>
        </authorList>
    </citation>
    <scope>NUCLEOTIDE SEQUENCE [LARGE SCALE GENOMIC DNA]</scope>
    <source>
        <strain evidence="3">WRAIR2</strain>
    </source>
</reference>
<keyword evidence="1" id="KW-0812">Transmembrane</keyword>
<feature type="transmembrane region" description="Helical" evidence="1">
    <location>
        <begin position="24"/>
        <end position="47"/>
    </location>
</feature>
<name>A0A182NMK9_9DIPT</name>
<evidence type="ECO:0000313" key="2">
    <source>
        <dbReference type="EnsemblMetazoa" id="ADIR008894-PA"/>
    </source>
</evidence>
<evidence type="ECO:0008006" key="4">
    <source>
        <dbReference type="Google" id="ProtNLM"/>
    </source>
</evidence>